<dbReference type="Proteomes" id="UP000044806">
    <property type="component" value="Unassembled WGS sequence"/>
</dbReference>
<organism evidence="2 3">
    <name type="scientific">Vibrio cholerae</name>
    <dbReference type="NCBI Taxonomy" id="666"/>
    <lineage>
        <taxon>Bacteria</taxon>
        <taxon>Pseudomonadati</taxon>
        <taxon>Pseudomonadota</taxon>
        <taxon>Gammaproteobacteria</taxon>
        <taxon>Vibrionales</taxon>
        <taxon>Vibrionaceae</taxon>
        <taxon>Vibrio</taxon>
    </lineage>
</organism>
<evidence type="ECO:0000313" key="3">
    <source>
        <dbReference type="Proteomes" id="UP000044806"/>
    </source>
</evidence>
<reference evidence="2 3" key="1">
    <citation type="submission" date="2015-07" db="EMBL/GenBank/DDBJ databases">
        <authorList>
            <consortium name="Pathogen Informatics"/>
        </authorList>
    </citation>
    <scope>NUCLEOTIDE SEQUENCE [LARGE SCALE GENOMIC DNA]</scope>
    <source>
        <strain evidence="2 3">A51</strain>
    </source>
</reference>
<keyword evidence="1" id="KW-0812">Transmembrane</keyword>
<gene>
    <name evidence="2" type="ORF">ERS013165_02738</name>
</gene>
<proteinExistence type="predicted"/>
<protein>
    <submittedName>
        <fullName evidence="2">Uncharacterized protein</fullName>
    </submittedName>
</protein>
<evidence type="ECO:0000256" key="1">
    <source>
        <dbReference type="SAM" id="Phobius"/>
    </source>
</evidence>
<keyword evidence="1" id="KW-1133">Transmembrane helix</keyword>
<sequence length="54" mass="6619">MLVGCYLFWLWLLRFVLDRLSGFSKLPLYENYFHVVEIGYQLSCVFILYLFLYL</sequence>
<evidence type="ECO:0000313" key="2">
    <source>
        <dbReference type="EMBL" id="CSA90715.1"/>
    </source>
</evidence>
<accession>A0A655RBY3</accession>
<name>A0A655RBY3_VIBCL</name>
<keyword evidence="1" id="KW-0472">Membrane</keyword>
<dbReference type="EMBL" id="CWOW01000015">
    <property type="protein sequence ID" value="CSA90715.1"/>
    <property type="molecule type" value="Genomic_DNA"/>
</dbReference>
<dbReference type="AlphaFoldDB" id="A0A655RBY3"/>
<feature type="transmembrane region" description="Helical" evidence="1">
    <location>
        <begin position="32"/>
        <end position="52"/>
    </location>
</feature>